<feature type="domain" description="OmpR/PhoB-type" evidence="3">
    <location>
        <begin position="7"/>
        <end position="102"/>
    </location>
</feature>
<dbReference type="SUPFAM" id="SSF48452">
    <property type="entry name" value="TPR-like"/>
    <property type="match status" value="1"/>
</dbReference>
<organism evidence="4 5">
    <name type="scientific">Reyranella soli</name>
    <dbReference type="NCBI Taxonomy" id="1230389"/>
    <lineage>
        <taxon>Bacteria</taxon>
        <taxon>Pseudomonadati</taxon>
        <taxon>Pseudomonadota</taxon>
        <taxon>Alphaproteobacteria</taxon>
        <taxon>Hyphomicrobiales</taxon>
        <taxon>Reyranellaceae</taxon>
        <taxon>Reyranella</taxon>
    </lineage>
</organism>
<evidence type="ECO:0000313" key="5">
    <source>
        <dbReference type="Proteomes" id="UP000321058"/>
    </source>
</evidence>
<dbReference type="SMART" id="SM00862">
    <property type="entry name" value="Trans_reg_C"/>
    <property type="match status" value="1"/>
</dbReference>
<comment type="caution">
    <text evidence="4">The sequence shown here is derived from an EMBL/GenBank/DDBJ whole genome shotgun (WGS) entry which is preliminary data.</text>
</comment>
<feature type="DNA-binding region" description="OmpR/PhoB-type" evidence="2">
    <location>
        <begin position="7"/>
        <end position="102"/>
    </location>
</feature>
<dbReference type="AlphaFoldDB" id="A0A512NCE5"/>
<evidence type="ECO:0000256" key="2">
    <source>
        <dbReference type="PROSITE-ProRule" id="PRU01091"/>
    </source>
</evidence>
<accession>A0A512NCE5</accession>
<dbReference type="GO" id="GO:0006355">
    <property type="term" value="P:regulation of DNA-templated transcription"/>
    <property type="evidence" value="ECO:0007669"/>
    <property type="project" value="InterPro"/>
</dbReference>
<dbReference type="InterPro" id="IPR011990">
    <property type="entry name" value="TPR-like_helical_dom_sf"/>
</dbReference>
<evidence type="ECO:0000313" key="4">
    <source>
        <dbReference type="EMBL" id="GEP56605.1"/>
    </source>
</evidence>
<dbReference type="Gene3D" id="1.25.40.10">
    <property type="entry name" value="Tetratricopeptide repeat domain"/>
    <property type="match status" value="2"/>
</dbReference>
<dbReference type="PROSITE" id="PS51755">
    <property type="entry name" value="OMPR_PHOB"/>
    <property type="match status" value="1"/>
</dbReference>
<dbReference type="PRINTS" id="PR00364">
    <property type="entry name" value="DISEASERSIST"/>
</dbReference>
<dbReference type="PANTHER" id="PTHR47691:SF3">
    <property type="entry name" value="HTH-TYPE TRANSCRIPTIONAL REGULATOR RV0890C-RELATED"/>
    <property type="match status" value="1"/>
</dbReference>
<dbReference type="Gene3D" id="3.40.50.300">
    <property type="entry name" value="P-loop containing nucleotide triphosphate hydrolases"/>
    <property type="match status" value="1"/>
</dbReference>
<dbReference type="RefSeq" id="WP_147150731.1">
    <property type="nucleotide sequence ID" value="NZ_BKAJ01000068.1"/>
</dbReference>
<reference evidence="4 5" key="1">
    <citation type="submission" date="2019-07" db="EMBL/GenBank/DDBJ databases">
        <title>Whole genome shotgun sequence of Reyranella soli NBRC 108950.</title>
        <authorList>
            <person name="Hosoyama A."/>
            <person name="Uohara A."/>
            <person name="Ohji S."/>
            <person name="Ichikawa N."/>
        </authorList>
    </citation>
    <scope>NUCLEOTIDE SEQUENCE [LARGE SCALE GENOMIC DNA]</scope>
    <source>
        <strain evidence="4 5">NBRC 108950</strain>
    </source>
</reference>
<dbReference type="Pfam" id="PF00486">
    <property type="entry name" value="Trans_reg_C"/>
    <property type="match status" value="1"/>
</dbReference>
<dbReference type="InterPro" id="IPR027417">
    <property type="entry name" value="P-loop_NTPase"/>
</dbReference>
<keyword evidence="1 2" id="KW-0238">DNA-binding</keyword>
<dbReference type="GO" id="GO:0000160">
    <property type="term" value="P:phosphorelay signal transduction system"/>
    <property type="evidence" value="ECO:0007669"/>
    <property type="project" value="InterPro"/>
</dbReference>
<dbReference type="Gene3D" id="1.10.10.10">
    <property type="entry name" value="Winged helix-like DNA-binding domain superfamily/Winged helix DNA-binding domain"/>
    <property type="match status" value="1"/>
</dbReference>
<dbReference type="InterPro" id="IPR016032">
    <property type="entry name" value="Sig_transdc_resp-reg_C-effctor"/>
</dbReference>
<dbReference type="GO" id="GO:0003677">
    <property type="term" value="F:DNA binding"/>
    <property type="evidence" value="ECO:0007669"/>
    <property type="project" value="UniProtKB-UniRule"/>
</dbReference>
<sequence length="956" mass="103853">MLAEGIRPVYASGGCEIDLARRELRVLGSPVPVGGRAFEIIEVLVRSAGELVTKDELMNRVWPGAIVTENTLQVHTAAVRRALGPYRSLLKTESRRGYRLLGAWTIRHHDEAKPPGLLQQTRLTGAAPATNFPATIARPIGRSAAMQRLQDLVSAYRVVTLTGPGGIGKTTLALETARRVLGEFADGGWLVELASLSDPHLVPSAVAGALGLKLGSKTITAEAVARAIAGKRLLLVLDNCEHVIDATATLAEALMRLCPLATVLATSREVLRIEGEYAYRVPPLEVPPDEQLDAGQILSHSAPELFIARAKELGSDFSAHAESLPAIAAICRHLDGIPLAIEFAAARAATLGIDQVAAALRDRFALLTSGRRTALPRHRTLRATFDWSYQLLPADEQLLLRWLSVLPGGFSIAAAIEILAGRQTSSSVIDGVSGLVEKSLLNVDETAAVVAYRLLETTRDYAYKRLSESGEAHTAAQRHALYVRNAIVRPQSAVSQVAAESPNDDGAPRTEEIHNVRSALDWCFSPGGDLRTGLEITAAYTRTWLYMSLMTECRARVETALSRLDQASALTSEQLMQLYIAHSIAVVHTTGLVEDTQASLEKALAIADSSEDDAARLRALWAIWDYHSNSREYAKALHTARKFHQLAMRLGDRSAIVAANRLAGHSSHYHGEQATARLYLEQVLKLEAEPGHPRTVWFQYDQGVLAGAILTRVLWLLGYPDKAATTAEACCTDAAKLGYGLSQCYAHALAAFPLACLTGNVAAAERALDACTSVANENHLPFYQSWSQCLRGTLLVEQEDFSAGIAVLSSALPVLGRVGSRQPEFQIALARALAGTGEVVRALDVLASALTHAENDGEYWYVPELLRIRSEILITQAQDGSDTAERQLRHALRLARKQGARSWELRTATSLARYLKSRGDRRHESRTILQSVVDQFTEGFATADLLTAREWLAAHR</sequence>
<dbReference type="SUPFAM" id="SSF52540">
    <property type="entry name" value="P-loop containing nucleoside triphosphate hydrolases"/>
    <property type="match status" value="1"/>
</dbReference>
<keyword evidence="5" id="KW-1185">Reference proteome</keyword>
<evidence type="ECO:0000259" key="3">
    <source>
        <dbReference type="PROSITE" id="PS51755"/>
    </source>
</evidence>
<dbReference type="InterPro" id="IPR036388">
    <property type="entry name" value="WH-like_DNA-bd_sf"/>
</dbReference>
<dbReference type="EMBL" id="BKAJ01000068">
    <property type="protein sequence ID" value="GEP56605.1"/>
    <property type="molecule type" value="Genomic_DNA"/>
</dbReference>
<dbReference type="CDD" id="cd00383">
    <property type="entry name" value="trans_reg_C"/>
    <property type="match status" value="1"/>
</dbReference>
<gene>
    <name evidence="4" type="ORF">RSO01_37710</name>
</gene>
<name>A0A512NCE5_9HYPH</name>
<dbReference type="Proteomes" id="UP000321058">
    <property type="component" value="Unassembled WGS sequence"/>
</dbReference>
<dbReference type="SUPFAM" id="SSF46894">
    <property type="entry name" value="C-terminal effector domain of the bipartite response regulators"/>
    <property type="match status" value="1"/>
</dbReference>
<dbReference type="InterPro" id="IPR001867">
    <property type="entry name" value="OmpR/PhoB-type_DNA-bd"/>
</dbReference>
<protein>
    <submittedName>
        <fullName evidence="4">Transcriptional regulator</fullName>
    </submittedName>
</protein>
<evidence type="ECO:0000256" key="1">
    <source>
        <dbReference type="ARBA" id="ARBA00023125"/>
    </source>
</evidence>
<dbReference type="PANTHER" id="PTHR47691">
    <property type="entry name" value="REGULATOR-RELATED"/>
    <property type="match status" value="1"/>
</dbReference>
<proteinExistence type="predicted"/>
<dbReference type="OrthoDB" id="4473689at2"/>